<evidence type="ECO:0000313" key="10">
    <source>
        <dbReference type="Proteomes" id="UP001239782"/>
    </source>
</evidence>
<evidence type="ECO:0000256" key="7">
    <source>
        <dbReference type="RuleBase" id="RU365095"/>
    </source>
</evidence>
<gene>
    <name evidence="7 9" type="primary">pgl</name>
    <name evidence="9" type="ORF">Q9312_18450</name>
</gene>
<evidence type="ECO:0000259" key="8">
    <source>
        <dbReference type="Pfam" id="PF01182"/>
    </source>
</evidence>
<dbReference type="NCBIfam" id="TIGR01198">
    <property type="entry name" value="pgl"/>
    <property type="match status" value="1"/>
</dbReference>
<evidence type="ECO:0000256" key="6">
    <source>
        <dbReference type="ARBA" id="ARBA00020337"/>
    </source>
</evidence>
<dbReference type="KEGG" id="plei:Q9312_18450"/>
<dbReference type="GO" id="GO:0017057">
    <property type="term" value="F:6-phosphogluconolactonase activity"/>
    <property type="evidence" value="ECO:0007669"/>
    <property type="project" value="UniProtKB-UniRule"/>
</dbReference>
<reference evidence="9 10" key="1">
    <citation type="submission" date="2023-08" db="EMBL/GenBank/DDBJ databases">
        <title>Pleionea litopenaei sp. nov., isolated from stomach of juvenile Litopenaeus vannamei.</title>
        <authorList>
            <person name="Rho A.M."/>
            <person name="Hwang C.Y."/>
        </authorList>
    </citation>
    <scope>NUCLEOTIDE SEQUENCE [LARGE SCALE GENOMIC DNA]</scope>
    <source>
        <strain evidence="9 10">HL-JVS1</strain>
    </source>
</reference>
<keyword evidence="10" id="KW-1185">Reference proteome</keyword>
<dbReference type="EC" id="3.1.1.31" evidence="5 7"/>
<dbReference type="GO" id="GO:0005975">
    <property type="term" value="P:carbohydrate metabolic process"/>
    <property type="evidence" value="ECO:0007669"/>
    <property type="project" value="UniProtKB-UniRule"/>
</dbReference>
<dbReference type="Gene3D" id="3.40.50.1360">
    <property type="match status" value="1"/>
</dbReference>
<evidence type="ECO:0000256" key="1">
    <source>
        <dbReference type="ARBA" id="ARBA00000832"/>
    </source>
</evidence>
<dbReference type="PANTHER" id="PTHR11054:SF0">
    <property type="entry name" value="6-PHOSPHOGLUCONOLACTONASE"/>
    <property type="match status" value="1"/>
</dbReference>
<protein>
    <recommendedName>
        <fullName evidence="6 7">6-phosphogluconolactonase</fullName>
        <shortName evidence="7">6PGL</shortName>
        <ecNumber evidence="5 7">3.1.1.31</ecNumber>
    </recommendedName>
</protein>
<comment type="similarity">
    <text evidence="4 7">Belongs to the glucosamine/galactosamine-6-phosphate isomerase family. 6-phosphogluconolactonase subfamily.</text>
</comment>
<dbReference type="RefSeq" id="WP_309202329.1">
    <property type="nucleotide sequence ID" value="NZ_CP133548.1"/>
</dbReference>
<evidence type="ECO:0000256" key="5">
    <source>
        <dbReference type="ARBA" id="ARBA00013198"/>
    </source>
</evidence>
<comment type="function">
    <text evidence="2 7">Hydrolysis of 6-phosphogluconolactone to 6-phosphogluconate.</text>
</comment>
<dbReference type="AlphaFoldDB" id="A0AA51X7J8"/>
<evidence type="ECO:0000256" key="3">
    <source>
        <dbReference type="ARBA" id="ARBA00004961"/>
    </source>
</evidence>
<organism evidence="9 10">
    <name type="scientific">Pleionea litopenaei</name>
    <dbReference type="NCBI Taxonomy" id="3070815"/>
    <lineage>
        <taxon>Bacteria</taxon>
        <taxon>Pseudomonadati</taxon>
        <taxon>Pseudomonadota</taxon>
        <taxon>Gammaproteobacteria</taxon>
        <taxon>Oceanospirillales</taxon>
        <taxon>Pleioneaceae</taxon>
        <taxon>Pleionea</taxon>
    </lineage>
</organism>
<feature type="domain" description="Glucosamine/galactosamine-6-phosphate isomerase" evidence="8">
    <location>
        <begin position="13"/>
        <end position="225"/>
    </location>
</feature>
<dbReference type="PANTHER" id="PTHR11054">
    <property type="entry name" value="6-PHOSPHOGLUCONOLACTONASE"/>
    <property type="match status" value="1"/>
</dbReference>
<dbReference type="InterPro" id="IPR006148">
    <property type="entry name" value="Glc/Gal-6P_isomerase"/>
</dbReference>
<dbReference type="InterPro" id="IPR037171">
    <property type="entry name" value="NagB/RpiA_transferase-like"/>
</dbReference>
<dbReference type="InterPro" id="IPR005900">
    <property type="entry name" value="6-phosphogluconolactonase_DevB"/>
</dbReference>
<dbReference type="SUPFAM" id="SSF100950">
    <property type="entry name" value="NagB/RpiA/CoA transferase-like"/>
    <property type="match status" value="1"/>
</dbReference>
<dbReference type="EMBL" id="CP133548">
    <property type="protein sequence ID" value="WMS87190.1"/>
    <property type="molecule type" value="Genomic_DNA"/>
</dbReference>
<dbReference type="InterPro" id="IPR039104">
    <property type="entry name" value="6PGL"/>
</dbReference>
<evidence type="ECO:0000256" key="2">
    <source>
        <dbReference type="ARBA" id="ARBA00002681"/>
    </source>
</evidence>
<dbReference type="GO" id="GO:0006098">
    <property type="term" value="P:pentose-phosphate shunt"/>
    <property type="evidence" value="ECO:0007669"/>
    <property type="project" value="InterPro"/>
</dbReference>
<dbReference type="CDD" id="cd01400">
    <property type="entry name" value="6PGL"/>
    <property type="match status" value="1"/>
</dbReference>
<keyword evidence="7 9" id="KW-0378">Hydrolase</keyword>
<evidence type="ECO:0000256" key="4">
    <source>
        <dbReference type="ARBA" id="ARBA00010662"/>
    </source>
</evidence>
<proteinExistence type="inferred from homology"/>
<sequence>MTLELAGLHYFDDRESANRSMAEKIASDLASAINERDKASLWVSGGSTPMDMYRKLSVANLPWRKVLISMVDERYVPPTDEASNERLIKENLLINGADVAEFVPFFQVTESPASNQQQLEATLREKVHGALDVVVLGMGNDGHTASLFPCAEEIEQVVSAENSDYTAVTHPRVAPHARLTLTLNRLLASRHIYLLLFGEDKLNTLKKAEQNGEEIDMPIRYFLRNQQPRLEIFWAP</sequence>
<evidence type="ECO:0000313" key="9">
    <source>
        <dbReference type="EMBL" id="WMS87190.1"/>
    </source>
</evidence>
<accession>A0AA51X7J8</accession>
<dbReference type="Pfam" id="PF01182">
    <property type="entry name" value="Glucosamine_iso"/>
    <property type="match status" value="1"/>
</dbReference>
<dbReference type="Proteomes" id="UP001239782">
    <property type="component" value="Chromosome"/>
</dbReference>
<comment type="catalytic activity">
    <reaction evidence="1 7">
        <text>6-phospho-D-glucono-1,5-lactone + H2O = 6-phospho-D-gluconate + H(+)</text>
        <dbReference type="Rhea" id="RHEA:12556"/>
        <dbReference type="ChEBI" id="CHEBI:15377"/>
        <dbReference type="ChEBI" id="CHEBI:15378"/>
        <dbReference type="ChEBI" id="CHEBI:57955"/>
        <dbReference type="ChEBI" id="CHEBI:58759"/>
        <dbReference type="EC" id="3.1.1.31"/>
    </reaction>
</comment>
<name>A0AA51X7J8_9GAMM</name>
<comment type="pathway">
    <text evidence="3 7">Carbohydrate degradation; pentose phosphate pathway; D-ribulose 5-phosphate from D-glucose 6-phosphate (oxidative stage): step 2/3.</text>
</comment>